<dbReference type="InParanoid" id="A0A6P8J5D8"/>
<sequence>MISLWNSLTLYRSDPQEITSTDYAASSWQPDPFTMPPTLVLDVDEATRAMYQKHWRQIRTRFSRRNKIQDWYNFRVDTLNTEDLIRQIQRIFQDQSTVFRLNLSFGFILRNNETGQLQFYHASHNNSRLFEEPFLISNAQDLEKVYEQLQNLDILEWVRQKRPNSKWIVSWITNVCFYVTKLREHPIGRSSLLPSYILNNKAIVALNCDDRTGLPYIDLLWFFRCLAVHNGCHTKNLERDTKHYLERFCQTNPIEFAGVELEDLSVLEKLFEVNIAVYSLEPTRPEGEVADEEPEENHQPEIAARLIRRSHCRYPNTMYLNLYRDHFSYIKSLARYSKSYQCSRCGKYWKHACMMNRHELTCEAKVRYQFPGGTYKTPKTIFDLLEDEGITIPVHLRFFPYRATFDFECMFEKTRLPEDTGKLNWEAKHVPLSVSVCSNVPGFDRPKCFVSEGDPKLLVRNMVYYLVEVSQESYRLVKELFGDVFKAIEEKLSAVTPVEGEREEHQEEQESNEEEDSEYEQEDRGIDVMNSDDEDDEEIESENEEDRAFIDDKSENEEQDLGFYRALNQELGETQQYREIPKDQKKEKKREHPLVKLEAKLRDYLRELPVLGFNSGKYDLNAAK</sequence>
<dbReference type="PANTHER" id="PTHR33206:SF1">
    <property type="entry name" value="DNA-DIRECTED DNA POLYMERASE"/>
    <property type="match status" value="1"/>
</dbReference>
<feature type="region of interest" description="Disordered" evidence="1">
    <location>
        <begin position="496"/>
        <end position="555"/>
    </location>
</feature>
<keyword evidence="2" id="KW-1185">Reference proteome</keyword>
<feature type="compositionally biased region" description="Acidic residues" evidence="1">
    <location>
        <begin position="530"/>
        <end position="545"/>
    </location>
</feature>
<evidence type="ECO:0000256" key="1">
    <source>
        <dbReference type="SAM" id="MobiDB-lite"/>
    </source>
</evidence>
<name>A0A6P8J5D8_ACTTE</name>
<proteinExistence type="predicted"/>
<feature type="compositionally biased region" description="Acidic residues" evidence="1">
    <location>
        <begin position="506"/>
        <end position="521"/>
    </location>
</feature>
<organism evidence="2 3">
    <name type="scientific">Actinia tenebrosa</name>
    <name type="common">Australian red waratah sea anemone</name>
    <dbReference type="NCBI Taxonomy" id="6105"/>
    <lineage>
        <taxon>Eukaryota</taxon>
        <taxon>Metazoa</taxon>
        <taxon>Cnidaria</taxon>
        <taxon>Anthozoa</taxon>
        <taxon>Hexacorallia</taxon>
        <taxon>Actiniaria</taxon>
        <taxon>Actiniidae</taxon>
        <taxon>Actinia</taxon>
    </lineage>
</organism>
<dbReference type="AlphaFoldDB" id="A0A6P8J5D8"/>
<dbReference type="GeneID" id="116308570"/>
<gene>
    <name evidence="3" type="primary">LOC116308570</name>
</gene>
<dbReference type="KEGG" id="aten:116308570"/>
<accession>A0A6P8J5D8</accession>
<evidence type="ECO:0000313" key="3">
    <source>
        <dbReference type="RefSeq" id="XP_031574894.1"/>
    </source>
</evidence>
<protein>
    <submittedName>
        <fullName evidence="3">Uncharacterized protein LOC116308570</fullName>
    </submittedName>
</protein>
<evidence type="ECO:0000313" key="2">
    <source>
        <dbReference type="Proteomes" id="UP000515163"/>
    </source>
</evidence>
<dbReference type="Proteomes" id="UP000515163">
    <property type="component" value="Unplaced"/>
</dbReference>
<dbReference type="OrthoDB" id="2160826at2759"/>
<dbReference type="RefSeq" id="XP_031574894.1">
    <property type="nucleotide sequence ID" value="XM_031719034.1"/>
</dbReference>
<dbReference type="PANTHER" id="PTHR33206">
    <property type="entry name" value="PROTEIN CBG10425"/>
    <property type="match status" value="1"/>
</dbReference>
<reference evidence="3" key="1">
    <citation type="submission" date="2025-08" db="UniProtKB">
        <authorList>
            <consortium name="RefSeq"/>
        </authorList>
    </citation>
    <scope>IDENTIFICATION</scope>
    <source>
        <tissue evidence="3">Tentacle</tissue>
    </source>
</reference>